<keyword evidence="2 5" id="KW-0812">Transmembrane</keyword>
<evidence type="ECO:0000256" key="4">
    <source>
        <dbReference type="ARBA" id="ARBA00023136"/>
    </source>
</evidence>
<dbReference type="RefSeq" id="WP_141463552.1">
    <property type="nucleotide sequence ID" value="NZ_RBZW01000013.1"/>
</dbReference>
<evidence type="ECO:0000256" key="1">
    <source>
        <dbReference type="ARBA" id="ARBA00004141"/>
    </source>
</evidence>
<feature type="transmembrane region" description="Helical" evidence="5">
    <location>
        <begin position="96"/>
        <end position="116"/>
    </location>
</feature>
<dbReference type="Proteomes" id="UP000318864">
    <property type="component" value="Unassembled WGS sequence"/>
</dbReference>
<reference evidence="6 7" key="1">
    <citation type="submission" date="2018-10" db="EMBL/GenBank/DDBJ databases">
        <title>Natronolimnobius sp. XQ-INN 246 isolated from Inner Mongolia Autonomous Region of China.</title>
        <authorList>
            <person name="Xue Q."/>
        </authorList>
    </citation>
    <scope>NUCLEOTIDE SEQUENCE [LARGE SCALE GENOMIC DNA]</scope>
    <source>
        <strain evidence="6 7">XQ-INN 246</strain>
    </source>
</reference>
<comment type="subcellular location">
    <subcellularLocation>
        <location evidence="1">Membrane</location>
        <topology evidence="1">Multi-pass membrane protein</topology>
    </subcellularLocation>
</comment>
<name>A0A4V3VLK6_9EURY</name>
<feature type="transmembrane region" description="Helical" evidence="5">
    <location>
        <begin position="187"/>
        <end position="215"/>
    </location>
</feature>
<feature type="transmembrane region" description="Helical" evidence="5">
    <location>
        <begin position="399"/>
        <end position="417"/>
    </location>
</feature>
<comment type="caution">
    <text evidence="6">The sequence shown here is derived from an EMBL/GenBank/DDBJ whole genome shotgun (WGS) entry which is preliminary data.</text>
</comment>
<organism evidence="6 7">
    <name type="scientific">Salinadaptatus halalkaliphilus</name>
    <dbReference type="NCBI Taxonomy" id="2419781"/>
    <lineage>
        <taxon>Archaea</taxon>
        <taxon>Methanobacteriati</taxon>
        <taxon>Methanobacteriota</taxon>
        <taxon>Stenosarchaea group</taxon>
        <taxon>Halobacteria</taxon>
        <taxon>Halobacteriales</taxon>
        <taxon>Natrialbaceae</taxon>
        <taxon>Salinadaptatus</taxon>
    </lineage>
</organism>
<evidence type="ECO:0000256" key="2">
    <source>
        <dbReference type="ARBA" id="ARBA00022692"/>
    </source>
</evidence>
<accession>A0A4V3VLK6</accession>
<dbReference type="GO" id="GO:0005886">
    <property type="term" value="C:plasma membrane"/>
    <property type="evidence" value="ECO:0007669"/>
    <property type="project" value="TreeGrafter"/>
</dbReference>
<dbReference type="EMBL" id="RBZW01000013">
    <property type="protein sequence ID" value="THE65967.1"/>
    <property type="molecule type" value="Genomic_DNA"/>
</dbReference>
<sequence length="489" mass="52628">MDSDSEGNAEDVSRSRRTRIIQWAGSIATVFVLVVGVAFPPLFGLETDMQLVLTIFLMAIILWVTKPVPFTISSVLVMSLLFGLGITSSFDDAVSGFASELVFFLFLLILLGNTIGKTGLDDRAARQLLSAQSTPRRSVRSLSTNLFALSFFMPSAVARTVTFIPLVKRVTTLYGLGAKSNFEKSSFFILGHVNPIASMALMTGGGMAIITSSVIQSSVQSITWVEWAVYMIPPVGLLYAIAAVSAAKLYPVNDSMTIGDTQSTDGGETQSVDDELEADPMSRDERIVAVVMGATVVAWIVGSFVGIPTILPAVVAVVVLSLPGIQIITPSDIRSMSWGILFVIGAMFSILEVMETTGTLTFIVDTITHLVPFGTMALWQVVAILLTIAIVMRTFFSTASAAITVVLPIVLEFGSVLGINQLYLAFSILTIIGSTTFLPFNTTAVLVSFDQGPLSMRDVFTFGLLTMVFALAVIPLAWLFYWPFVDAIL</sequence>
<evidence type="ECO:0000256" key="3">
    <source>
        <dbReference type="ARBA" id="ARBA00022989"/>
    </source>
</evidence>
<dbReference type="GO" id="GO:0005315">
    <property type="term" value="F:phosphate transmembrane transporter activity"/>
    <property type="evidence" value="ECO:0007669"/>
    <property type="project" value="TreeGrafter"/>
</dbReference>
<dbReference type="OrthoDB" id="187527at2157"/>
<keyword evidence="4 5" id="KW-0472">Membrane</keyword>
<evidence type="ECO:0000313" key="6">
    <source>
        <dbReference type="EMBL" id="THE65967.1"/>
    </source>
</evidence>
<feature type="transmembrane region" description="Helical" evidence="5">
    <location>
        <begin position="49"/>
        <end position="65"/>
    </location>
</feature>
<protein>
    <submittedName>
        <fullName evidence="6">SLC13 family permease</fullName>
    </submittedName>
</protein>
<feature type="transmembrane region" description="Helical" evidence="5">
    <location>
        <begin position="287"/>
        <end position="320"/>
    </location>
</feature>
<evidence type="ECO:0000313" key="7">
    <source>
        <dbReference type="Proteomes" id="UP000318864"/>
    </source>
</evidence>
<proteinExistence type="predicted"/>
<keyword evidence="3 5" id="KW-1133">Transmembrane helix</keyword>
<feature type="transmembrane region" description="Helical" evidence="5">
    <location>
        <begin position="340"/>
        <end position="364"/>
    </location>
</feature>
<feature type="transmembrane region" description="Helical" evidence="5">
    <location>
        <begin position="20"/>
        <end position="43"/>
    </location>
</feature>
<dbReference type="AlphaFoldDB" id="A0A4V3VLK6"/>
<feature type="transmembrane region" description="Helical" evidence="5">
    <location>
        <begin position="423"/>
        <end position="447"/>
    </location>
</feature>
<feature type="transmembrane region" description="Helical" evidence="5">
    <location>
        <begin position="146"/>
        <end position="167"/>
    </location>
</feature>
<feature type="transmembrane region" description="Helical" evidence="5">
    <location>
        <begin position="370"/>
        <end position="392"/>
    </location>
</feature>
<dbReference type="Pfam" id="PF00939">
    <property type="entry name" value="Na_sulph_symp"/>
    <property type="match status" value="1"/>
</dbReference>
<feature type="transmembrane region" description="Helical" evidence="5">
    <location>
        <begin position="459"/>
        <end position="481"/>
    </location>
</feature>
<keyword evidence="7" id="KW-1185">Reference proteome</keyword>
<evidence type="ECO:0000256" key="5">
    <source>
        <dbReference type="SAM" id="Phobius"/>
    </source>
</evidence>
<feature type="transmembrane region" description="Helical" evidence="5">
    <location>
        <begin position="227"/>
        <end position="247"/>
    </location>
</feature>
<dbReference type="PANTHER" id="PTHR10283">
    <property type="entry name" value="SOLUTE CARRIER FAMILY 13 MEMBER"/>
    <property type="match status" value="1"/>
</dbReference>
<dbReference type="InterPro" id="IPR001898">
    <property type="entry name" value="SLC13A/DASS"/>
</dbReference>
<gene>
    <name evidence="6" type="ORF">D8Y22_04645</name>
</gene>
<dbReference type="PANTHER" id="PTHR10283:SF92">
    <property type="entry name" value="LOW-AFFINITY PHOSPHATE TRANSPORTER PHO91"/>
    <property type="match status" value="1"/>
</dbReference>